<dbReference type="Pfam" id="PF00170">
    <property type="entry name" value="bZIP_1"/>
    <property type="match status" value="1"/>
</dbReference>
<feature type="compositionally biased region" description="Polar residues" evidence="6">
    <location>
        <begin position="88"/>
        <end position="108"/>
    </location>
</feature>
<dbReference type="InterPro" id="IPR045314">
    <property type="entry name" value="bZIP_plant_GBF1"/>
</dbReference>
<dbReference type="Gene3D" id="1.20.5.170">
    <property type="match status" value="1"/>
</dbReference>
<feature type="region of interest" description="Disordered" evidence="6">
    <location>
        <begin position="85"/>
        <end position="120"/>
    </location>
</feature>
<dbReference type="EMBL" id="AGNK02005325">
    <property type="status" value="NOT_ANNOTATED_CDS"/>
    <property type="molecule type" value="Genomic_DNA"/>
</dbReference>
<reference evidence="8" key="2">
    <citation type="submission" date="2018-08" db="UniProtKB">
        <authorList>
            <consortium name="EnsemblPlants"/>
        </authorList>
    </citation>
    <scope>IDENTIFICATION</scope>
    <source>
        <strain evidence="8">Yugu1</strain>
    </source>
</reference>
<keyword evidence="9" id="KW-1185">Reference proteome</keyword>
<dbReference type="GO" id="GO:0003677">
    <property type="term" value="F:DNA binding"/>
    <property type="evidence" value="ECO:0007669"/>
    <property type="project" value="UniProtKB-KW"/>
</dbReference>
<feature type="compositionally biased region" description="Acidic residues" evidence="6">
    <location>
        <begin position="329"/>
        <end position="338"/>
    </location>
</feature>
<dbReference type="GO" id="GO:0005634">
    <property type="term" value="C:nucleus"/>
    <property type="evidence" value="ECO:0007669"/>
    <property type="project" value="UniProtKB-SubCell"/>
</dbReference>
<dbReference type="EnsemblPlants" id="KQK86671">
    <property type="protein sequence ID" value="KQK86671"/>
    <property type="gene ID" value="SETIT_035062mg"/>
</dbReference>
<comment type="subcellular location">
    <subcellularLocation>
        <location evidence="1">Nucleus</location>
    </subcellularLocation>
</comment>
<evidence type="ECO:0000256" key="2">
    <source>
        <dbReference type="ARBA" id="ARBA00023015"/>
    </source>
</evidence>
<dbReference type="FunFam" id="1.20.5.170:FF:000020">
    <property type="entry name" value="BZIP transcription factor"/>
    <property type="match status" value="1"/>
</dbReference>
<accession>K4A856</accession>
<dbReference type="eggNOG" id="ENOG502QS0A">
    <property type="taxonomic scope" value="Eukaryota"/>
</dbReference>
<dbReference type="InterPro" id="IPR046347">
    <property type="entry name" value="bZIP_sf"/>
</dbReference>
<evidence type="ECO:0000256" key="6">
    <source>
        <dbReference type="SAM" id="MobiDB-lite"/>
    </source>
</evidence>
<dbReference type="OMA" id="GNAMNRC"/>
<feature type="region of interest" description="Disordered" evidence="6">
    <location>
        <begin position="451"/>
        <end position="491"/>
    </location>
</feature>
<organism evidence="8 9">
    <name type="scientific">Setaria italica</name>
    <name type="common">Foxtail millet</name>
    <name type="synonym">Panicum italicum</name>
    <dbReference type="NCBI Taxonomy" id="4555"/>
    <lineage>
        <taxon>Eukaryota</taxon>
        <taxon>Viridiplantae</taxon>
        <taxon>Streptophyta</taxon>
        <taxon>Embryophyta</taxon>
        <taxon>Tracheophyta</taxon>
        <taxon>Spermatophyta</taxon>
        <taxon>Magnoliopsida</taxon>
        <taxon>Liliopsida</taxon>
        <taxon>Poales</taxon>
        <taxon>Poaceae</taxon>
        <taxon>PACMAD clade</taxon>
        <taxon>Panicoideae</taxon>
        <taxon>Panicodae</taxon>
        <taxon>Paniceae</taxon>
        <taxon>Cenchrinae</taxon>
        <taxon>Setaria</taxon>
    </lineage>
</organism>
<feature type="region of interest" description="Disordered" evidence="6">
    <location>
        <begin position="318"/>
        <end position="373"/>
    </location>
</feature>
<dbReference type="GO" id="GO:0003700">
    <property type="term" value="F:DNA-binding transcription factor activity"/>
    <property type="evidence" value="ECO:0007669"/>
    <property type="project" value="InterPro"/>
</dbReference>
<evidence type="ECO:0000256" key="4">
    <source>
        <dbReference type="ARBA" id="ARBA00023163"/>
    </source>
</evidence>
<name>K4A856_SETIT</name>
<keyword evidence="4" id="KW-0804">Transcription</keyword>
<reference evidence="9" key="1">
    <citation type="journal article" date="2012" name="Nat. Biotechnol.">
        <title>Reference genome sequence of the model plant Setaria.</title>
        <authorList>
            <person name="Bennetzen J.L."/>
            <person name="Schmutz J."/>
            <person name="Wang H."/>
            <person name="Percifield R."/>
            <person name="Hawkins J."/>
            <person name="Pontaroli A.C."/>
            <person name="Estep M."/>
            <person name="Feng L."/>
            <person name="Vaughn J.N."/>
            <person name="Grimwood J."/>
            <person name="Jenkins J."/>
            <person name="Barry K."/>
            <person name="Lindquist E."/>
            <person name="Hellsten U."/>
            <person name="Deshpande S."/>
            <person name="Wang X."/>
            <person name="Wu X."/>
            <person name="Mitros T."/>
            <person name="Triplett J."/>
            <person name="Yang X."/>
            <person name="Ye C.Y."/>
            <person name="Mauro-Herrera M."/>
            <person name="Wang L."/>
            <person name="Li P."/>
            <person name="Sharma M."/>
            <person name="Sharma R."/>
            <person name="Ronald P.C."/>
            <person name="Panaud O."/>
            <person name="Kellogg E.A."/>
            <person name="Brutnell T.P."/>
            <person name="Doust A.N."/>
            <person name="Tuskan G.A."/>
            <person name="Rokhsar D."/>
            <person name="Devos K.M."/>
        </authorList>
    </citation>
    <scope>NUCLEOTIDE SEQUENCE [LARGE SCALE GENOMIC DNA]</scope>
    <source>
        <strain evidence="9">cv. Yugu1</strain>
    </source>
</reference>
<keyword evidence="5" id="KW-0539">Nucleus</keyword>
<keyword evidence="2" id="KW-0805">Transcription regulation</keyword>
<proteinExistence type="predicted"/>
<keyword evidence="3" id="KW-0238">DNA-binding</keyword>
<dbReference type="FunCoup" id="K4A856">
    <property type="interactions" value="121"/>
</dbReference>
<dbReference type="InterPro" id="IPR020983">
    <property type="entry name" value="Basic_leucine-zipper_C"/>
</dbReference>
<evidence type="ECO:0000256" key="1">
    <source>
        <dbReference type="ARBA" id="ARBA00004123"/>
    </source>
</evidence>
<dbReference type="AlphaFoldDB" id="K4A856"/>
<dbReference type="PANTHER" id="PTHR46408:SF10">
    <property type="entry name" value="BASIC LEUCINE ZIPPER 63"/>
    <property type="match status" value="1"/>
</dbReference>
<sequence length="541" mass="56605">MGDIKISESFIRGKNSMASAFWMRLGSRSGNNKDIPPFGNGKGAIGESAHALWCEAVRVLTQLQPPSNPSSLFFPPLPLHFSFLSSPTKPNQTNSPKFPDQTLESSEPSRVCPDFPSDAPRSGLIRMERVFSVEEIPNPYWTPTQPQAAAAGAVAAPGGGGGGGGAGGAGDEVGAMNRCSSEWYFQKFLEEAVLDSPGPVPGVGRGGGGVGVGVEAAESKPLGVGAASNAVVDPVEYNAMLKQKLEKDLAAVAMWRASGATPPERPAAGSSLPNVDVSHAGPVNPIGGNVIPVQNKLAGAPGGPSGPQVVQNADMLVKQATSSSSREQSDDDDMEGEAETTGNANPVQQRLQRRKQSNRESARRSRSRKAAHLNELEAQVAQLRVENSSLLRRLADVNQKFNEAAVDNRVLKADVETLRAKVKMAEDSVKRVTGMNALFPPVSDMSSLSMPFNGSPSDSTSDAAVPVQDDPSSYFASPSEMGGNGGYMPEIASSAQEDDDLVNAALAAGKMGRTASLQRVESLEHLQKRMCGGPASSGSTS</sequence>
<dbReference type="SUPFAM" id="SSF57959">
    <property type="entry name" value="Leucine zipper domain"/>
    <property type="match status" value="1"/>
</dbReference>
<evidence type="ECO:0000256" key="5">
    <source>
        <dbReference type="ARBA" id="ARBA00023242"/>
    </source>
</evidence>
<dbReference type="InterPro" id="IPR004827">
    <property type="entry name" value="bZIP"/>
</dbReference>
<dbReference type="Pfam" id="PF12498">
    <property type="entry name" value="bZIP_C"/>
    <property type="match status" value="1"/>
</dbReference>
<dbReference type="STRING" id="4555.K4A856"/>
<feature type="compositionally biased region" description="Polar residues" evidence="6">
    <location>
        <begin position="340"/>
        <end position="350"/>
    </location>
</feature>
<evidence type="ECO:0000313" key="8">
    <source>
        <dbReference type="EnsemblPlants" id="KQK86671"/>
    </source>
</evidence>
<dbReference type="Gramene" id="KQK86671">
    <property type="protein sequence ID" value="KQK86671"/>
    <property type="gene ID" value="SETIT_035062mg"/>
</dbReference>
<feature type="region of interest" description="Disordered" evidence="6">
    <location>
        <begin position="260"/>
        <end position="280"/>
    </location>
</feature>
<feature type="compositionally biased region" description="Polar residues" evidence="6">
    <location>
        <begin position="451"/>
        <end position="462"/>
    </location>
</feature>
<evidence type="ECO:0000259" key="7">
    <source>
        <dbReference type="PROSITE" id="PS50217"/>
    </source>
</evidence>
<protein>
    <recommendedName>
        <fullName evidence="7">BZIP domain-containing protein</fullName>
    </recommendedName>
</protein>
<dbReference type="HOGENOM" id="CLU_037575_1_1_1"/>
<dbReference type="ExpressionAtlas" id="K4A856">
    <property type="expression patterns" value="baseline"/>
</dbReference>
<dbReference type="PROSITE" id="PS50217">
    <property type="entry name" value="BZIP"/>
    <property type="match status" value="1"/>
</dbReference>
<dbReference type="InParanoid" id="K4A856"/>
<dbReference type="PANTHER" id="PTHR46408">
    <property type="entry name" value="BASIC LEUCINE ZIPPER 63"/>
    <property type="match status" value="1"/>
</dbReference>
<dbReference type="SMART" id="SM00338">
    <property type="entry name" value="BRLZ"/>
    <property type="match status" value="1"/>
</dbReference>
<dbReference type="Proteomes" id="UP000004995">
    <property type="component" value="Unassembled WGS sequence"/>
</dbReference>
<evidence type="ECO:0000313" key="9">
    <source>
        <dbReference type="Proteomes" id="UP000004995"/>
    </source>
</evidence>
<feature type="domain" description="BZIP" evidence="7">
    <location>
        <begin position="348"/>
        <end position="403"/>
    </location>
</feature>
<dbReference type="CDD" id="cd14702">
    <property type="entry name" value="bZIP_plant_GBF1"/>
    <property type="match status" value="1"/>
</dbReference>
<evidence type="ECO:0000256" key="3">
    <source>
        <dbReference type="ARBA" id="ARBA00023125"/>
    </source>
</evidence>